<dbReference type="PANTHER" id="PTHR16138:SF7">
    <property type="entry name" value="PALMITOYL-PROTEIN THIOESTERASE ABHD10, MITOCHONDRIAL"/>
    <property type="match status" value="1"/>
</dbReference>
<reference evidence="13" key="1">
    <citation type="submission" date="2020-04" db="EMBL/GenBank/DDBJ databases">
        <title>A desert anoxygenic phototrophic bacterium fixes CO2 using RubisCO under aerobic conditions.</title>
        <authorList>
            <person name="Tang K."/>
        </authorList>
    </citation>
    <scope>NUCLEOTIDE SEQUENCE [LARGE SCALE GENOMIC DNA]</scope>
    <source>
        <strain evidence="13">MIMtkB3</strain>
    </source>
</reference>
<sequence length="248" mass="26816">MDGPIHSLSRDGATIAYRHTPGSGPTIVFLGGFRSDMTGTKAVALERWAQAHGRSYIRFDYQGHGASSGVWEDCTIGLWLGDALAVLDQVAKGPVVLVGSSMGGWVASLVAKARPEQVKSLVTVAAAPDFTERLIWQRLSAEAQGRLPLEGSFLRPSAYDPAGYRITWKLVQEGRDHLVLGKPLPFTGPARLLHGLRDTDVPWGLSLELAETLSGEDVRLTLVKDGDHRLSRDQDIALLLETVRAVAS</sequence>
<dbReference type="EMBL" id="CP051775">
    <property type="protein sequence ID" value="QJE74929.1"/>
    <property type="molecule type" value="Genomic_DNA"/>
</dbReference>
<evidence type="ECO:0000256" key="5">
    <source>
        <dbReference type="ARBA" id="ARBA00039314"/>
    </source>
</evidence>
<evidence type="ECO:0000256" key="8">
    <source>
        <dbReference type="ARBA" id="ARBA00042704"/>
    </source>
</evidence>
<dbReference type="SUPFAM" id="SSF53474">
    <property type="entry name" value="alpha/beta-Hydrolases"/>
    <property type="match status" value="1"/>
</dbReference>
<dbReference type="EC" id="3.1.1.93" evidence="4"/>
<evidence type="ECO:0000256" key="1">
    <source>
        <dbReference type="ARBA" id="ARBA00012423"/>
    </source>
</evidence>
<dbReference type="Gene3D" id="3.40.50.1820">
    <property type="entry name" value="alpha/beta hydrolase"/>
    <property type="match status" value="1"/>
</dbReference>
<comment type="catalytic activity">
    <reaction evidence="11">
        <text>mycophenolic acid O-acyl-beta-D-glucuronide + H2O = mycophenolate + D-glucuronate + H(+)</text>
        <dbReference type="Rhea" id="RHEA:34179"/>
        <dbReference type="ChEBI" id="CHEBI:15377"/>
        <dbReference type="ChEBI" id="CHEBI:15378"/>
        <dbReference type="ChEBI" id="CHEBI:58720"/>
        <dbReference type="ChEBI" id="CHEBI:62932"/>
        <dbReference type="ChEBI" id="CHEBI:66982"/>
        <dbReference type="EC" id="3.1.1.93"/>
    </reaction>
    <physiologicalReaction direction="left-to-right" evidence="11">
        <dbReference type="Rhea" id="RHEA:34180"/>
    </physiologicalReaction>
</comment>
<keyword evidence="2 13" id="KW-0378">Hydrolase</keyword>
<dbReference type="KEGG" id="acru:HHL28_15820"/>
<comment type="function">
    <text evidence="9">Acts as an acyl-protein thioesterase that hydrolyzes fatty acids from acylated residues in proteins. Regulates the mitochondrial S-depalmitoylation of the nucleophilic active site residue of peroxiredoxin-5/PRDX5, a key antioxidant protein, therefore modulating mitochondrial antioxidant ability. Also catalyzes the deglucuronidation of mycophenolic acid acyl-glucuronide, an active metabolite of the immunosuppressant drug mycophenolate.</text>
</comment>
<evidence type="ECO:0000256" key="2">
    <source>
        <dbReference type="ARBA" id="ARBA00022801"/>
    </source>
</evidence>
<dbReference type="Proteomes" id="UP000501891">
    <property type="component" value="Chromosome"/>
</dbReference>
<protein>
    <recommendedName>
        <fullName evidence="5">Palmitoyl-protein thioesterase ABHD10, mitochondrial</fullName>
        <ecNumber evidence="4">3.1.1.93</ecNumber>
        <ecNumber evidence="1">3.1.2.22</ecNumber>
    </recommendedName>
    <alternativeName>
        <fullName evidence="7">Acyl-protein thioesterase ABHD10</fullName>
    </alternativeName>
    <alternativeName>
        <fullName evidence="8">Alpha/beta hydrolase domain-containing protein 10</fullName>
    </alternativeName>
    <alternativeName>
        <fullName evidence="6">Mycophenolic acid acyl-glucuronide esterase, mitochondrial</fullName>
    </alternativeName>
</protein>
<dbReference type="GO" id="GO:0102390">
    <property type="term" value="F:mycophenolic acid acyl-glucuronide esterase activity"/>
    <property type="evidence" value="ECO:0007669"/>
    <property type="project" value="UniProtKB-EC"/>
</dbReference>
<evidence type="ECO:0000256" key="3">
    <source>
        <dbReference type="ARBA" id="ARBA00022946"/>
    </source>
</evidence>
<evidence type="ECO:0000256" key="6">
    <source>
        <dbReference type="ARBA" id="ARBA00041520"/>
    </source>
</evidence>
<dbReference type="EC" id="3.1.2.22" evidence="1"/>
<evidence type="ECO:0000256" key="11">
    <source>
        <dbReference type="ARBA" id="ARBA00047972"/>
    </source>
</evidence>
<evidence type="ECO:0000313" key="13">
    <source>
        <dbReference type="EMBL" id="QJE74929.1"/>
    </source>
</evidence>
<evidence type="ECO:0000259" key="12">
    <source>
        <dbReference type="Pfam" id="PF12697"/>
    </source>
</evidence>
<dbReference type="InterPro" id="IPR029058">
    <property type="entry name" value="AB_hydrolase_fold"/>
</dbReference>
<keyword evidence="14" id="KW-1185">Reference proteome</keyword>
<keyword evidence="3" id="KW-0809">Transit peptide</keyword>
<evidence type="ECO:0000256" key="10">
    <source>
        <dbReference type="ARBA" id="ARBA00047409"/>
    </source>
</evidence>
<evidence type="ECO:0000256" key="4">
    <source>
        <dbReference type="ARBA" id="ARBA00039132"/>
    </source>
</evidence>
<dbReference type="PANTHER" id="PTHR16138">
    <property type="entry name" value="MYCOPHENOLIC ACID ACYL-GLUCURONIDE ESTERASE, MITOCHONDRIAL"/>
    <property type="match status" value="1"/>
</dbReference>
<dbReference type="Pfam" id="PF12697">
    <property type="entry name" value="Abhydrolase_6"/>
    <property type="match status" value="1"/>
</dbReference>
<dbReference type="InterPro" id="IPR000073">
    <property type="entry name" value="AB_hydrolase_1"/>
</dbReference>
<comment type="catalytic activity">
    <reaction evidence="10">
        <text>S-hexadecanoyl-L-cysteinyl-[protein] + H2O = L-cysteinyl-[protein] + hexadecanoate + H(+)</text>
        <dbReference type="Rhea" id="RHEA:19233"/>
        <dbReference type="Rhea" id="RHEA-COMP:10131"/>
        <dbReference type="Rhea" id="RHEA-COMP:11032"/>
        <dbReference type="ChEBI" id="CHEBI:7896"/>
        <dbReference type="ChEBI" id="CHEBI:15377"/>
        <dbReference type="ChEBI" id="CHEBI:15378"/>
        <dbReference type="ChEBI" id="CHEBI:29950"/>
        <dbReference type="ChEBI" id="CHEBI:74151"/>
        <dbReference type="EC" id="3.1.2.22"/>
    </reaction>
    <physiologicalReaction direction="left-to-right" evidence="10">
        <dbReference type="Rhea" id="RHEA:19234"/>
    </physiologicalReaction>
</comment>
<feature type="domain" description="AB hydrolase-1" evidence="12">
    <location>
        <begin position="27"/>
        <end position="230"/>
    </location>
</feature>
<proteinExistence type="predicted"/>
<organism evidence="13 14">
    <name type="scientific">Aerophototrophica crusticola</name>
    <dbReference type="NCBI Taxonomy" id="1709002"/>
    <lineage>
        <taxon>Bacteria</taxon>
        <taxon>Pseudomonadati</taxon>
        <taxon>Pseudomonadota</taxon>
        <taxon>Alphaproteobacteria</taxon>
        <taxon>Rhodospirillales</taxon>
        <taxon>Rhodospirillaceae</taxon>
        <taxon>Aerophototrophica</taxon>
    </lineage>
</organism>
<evidence type="ECO:0000256" key="7">
    <source>
        <dbReference type="ARBA" id="ARBA00042645"/>
    </source>
</evidence>
<evidence type="ECO:0000256" key="9">
    <source>
        <dbReference type="ARBA" id="ARBA00046047"/>
    </source>
</evidence>
<gene>
    <name evidence="13" type="ORF">HHL28_15820</name>
</gene>
<evidence type="ECO:0000313" key="14">
    <source>
        <dbReference type="Proteomes" id="UP000501891"/>
    </source>
</evidence>
<dbReference type="AlphaFoldDB" id="A0A858RB21"/>
<dbReference type="InterPro" id="IPR052382">
    <property type="entry name" value="ABHD10_acyl-thioesterase"/>
</dbReference>
<name>A0A858RB21_9PROT</name>
<dbReference type="GO" id="GO:0008474">
    <property type="term" value="F:palmitoyl-(protein) hydrolase activity"/>
    <property type="evidence" value="ECO:0007669"/>
    <property type="project" value="UniProtKB-EC"/>
</dbReference>
<accession>A0A858RB21</accession>